<evidence type="ECO:0000313" key="10">
    <source>
        <dbReference type="Proteomes" id="UP000694620"/>
    </source>
</evidence>
<dbReference type="InterPro" id="IPR027417">
    <property type="entry name" value="P-loop_NTPase"/>
</dbReference>
<dbReference type="GO" id="GO:0045087">
    <property type="term" value="P:innate immune response"/>
    <property type="evidence" value="ECO:0007669"/>
    <property type="project" value="UniProtKB-KW"/>
</dbReference>
<dbReference type="InterPro" id="IPR007111">
    <property type="entry name" value="NACHT_NTPase"/>
</dbReference>
<keyword evidence="4" id="KW-0547">Nucleotide-binding</keyword>
<organism evidence="9 10">
    <name type="scientific">Erpetoichthys calabaricus</name>
    <name type="common">Rope fish</name>
    <name type="synonym">Calamoichthys calabaricus</name>
    <dbReference type="NCBI Taxonomy" id="27687"/>
    <lineage>
        <taxon>Eukaryota</taxon>
        <taxon>Metazoa</taxon>
        <taxon>Chordata</taxon>
        <taxon>Craniata</taxon>
        <taxon>Vertebrata</taxon>
        <taxon>Euteleostomi</taxon>
        <taxon>Actinopterygii</taxon>
        <taxon>Polypteriformes</taxon>
        <taxon>Polypteridae</taxon>
        <taxon>Erpetoichthys</taxon>
    </lineage>
</organism>
<keyword evidence="2" id="KW-0963">Cytoplasm</keyword>
<evidence type="ECO:0000256" key="4">
    <source>
        <dbReference type="ARBA" id="ARBA00022741"/>
    </source>
</evidence>
<feature type="domain" description="NACHT" evidence="8">
    <location>
        <begin position="152"/>
        <end position="291"/>
    </location>
</feature>
<dbReference type="PANTHER" id="PTHR45690">
    <property type="entry name" value="NACHT, LRR AND PYD DOMAINS-CONTAINING PROTEIN 12"/>
    <property type="match status" value="1"/>
</dbReference>
<keyword evidence="3" id="KW-0677">Repeat</keyword>
<dbReference type="AlphaFoldDB" id="A0A8C4SUK8"/>
<dbReference type="GeneTree" id="ENSGT01150000287004"/>
<evidence type="ECO:0000256" key="3">
    <source>
        <dbReference type="ARBA" id="ARBA00022737"/>
    </source>
</evidence>
<dbReference type="InterPro" id="IPR041075">
    <property type="entry name" value="NOD1/2_WH"/>
</dbReference>
<dbReference type="Proteomes" id="UP000694620">
    <property type="component" value="Unassembled WGS sequence"/>
</dbReference>
<evidence type="ECO:0000313" key="9">
    <source>
        <dbReference type="Ensembl" id="ENSECRP00000021731.1"/>
    </source>
</evidence>
<dbReference type="GO" id="GO:0005524">
    <property type="term" value="F:ATP binding"/>
    <property type="evidence" value="ECO:0007669"/>
    <property type="project" value="UniProtKB-KW"/>
</dbReference>
<name>A0A8C4SUK8_ERPCA</name>
<evidence type="ECO:0000256" key="7">
    <source>
        <dbReference type="ARBA" id="ARBA00023198"/>
    </source>
</evidence>
<dbReference type="InterPro" id="IPR050637">
    <property type="entry name" value="NLRP_innate_immun_reg"/>
</dbReference>
<evidence type="ECO:0000259" key="8">
    <source>
        <dbReference type="PROSITE" id="PS50837"/>
    </source>
</evidence>
<protein>
    <recommendedName>
        <fullName evidence="8">NACHT domain-containing protein</fullName>
    </recommendedName>
</protein>
<comment type="subcellular location">
    <subcellularLocation>
        <location evidence="1">Cytoplasm</location>
    </subcellularLocation>
</comment>
<sequence length="681" mass="78459">YVDLLNLLKVFKGVSDCLLCLMLSLQDQASCWKLKPVYSPIPLRLILKVTHWSPVSSQLLVHNSAPHFPHFTLEDQTSPGDPNMKAVGFETRYTELMVINQYKRTYSERLHELQKMGKTHAELIEERTKEKCERIWTEHLFSRSPGSETAPHIIVVSGVAGIGKTTMVQKIMFDWSRDTQYQRFAFVFLFKFRELNLLDTETEPQMSLTRLIVRHYEYLSDPRLGEILKKPESLLFIFDGLDEYKYKLDFTPRKLPSDPVESFPVHILVSNLVRGILLKGCTVLITTRPTAMETLDMNSVDRFAEILGFFSEQRLMYFKKFFDNDAVGDEAFQYVEENAILYTMCFNPSYCWIICSVLKSHFMTPEEERGAAPRTVTELFVMFLLNILTKHKREANDQRGILIKLGKMAYYGVANKTLVFYDKFEMSTFGLQTVILSTTFLSGFLKEILQRESTLQHMTYTFYHLTMQEFMAACSFYLDPSGDVEELLEKLDLCKDGRFEILTQFLAGLARNSVFKILGGILGEFERKMAKRILEWVKKKAEQALRGEDKGEALRVCQWLYETQNKRLIRDVIGKELKMNFIKQSSPQSASGGWRRGSSAADFSLTVCNLNGVSFRSLNPLCMNSLDILSPALHPRGSNVTAVLYHMDVSLCYQHFLTSVVQLNSVQFDPRVCQSWHHLAI</sequence>
<keyword evidence="6" id="KW-0832">Ubl conjugation</keyword>
<evidence type="ECO:0000256" key="5">
    <source>
        <dbReference type="ARBA" id="ARBA00022840"/>
    </source>
</evidence>
<dbReference type="Gene3D" id="3.40.50.300">
    <property type="entry name" value="P-loop containing nucleotide triphosphate hydrolases"/>
    <property type="match status" value="1"/>
</dbReference>
<keyword evidence="5" id="KW-0067">ATP-binding</keyword>
<dbReference type="Pfam" id="PF05729">
    <property type="entry name" value="NACHT"/>
    <property type="match status" value="1"/>
</dbReference>
<dbReference type="Pfam" id="PF17776">
    <property type="entry name" value="NLRC4_HD2"/>
    <property type="match status" value="1"/>
</dbReference>
<evidence type="ECO:0000256" key="2">
    <source>
        <dbReference type="ARBA" id="ARBA00022490"/>
    </source>
</evidence>
<keyword evidence="7" id="KW-0395">Inflammatory response</keyword>
<proteinExistence type="predicted"/>
<dbReference type="InterPro" id="IPR041267">
    <property type="entry name" value="NLRP_HD2"/>
</dbReference>
<evidence type="ECO:0000256" key="1">
    <source>
        <dbReference type="ARBA" id="ARBA00004496"/>
    </source>
</evidence>
<dbReference type="GO" id="GO:0005737">
    <property type="term" value="C:cytoplasm"/>
    <property type="evidence" value="ECO:0007669"/>
    <property type="project" value="UniProtKB-SubCell"/>
</dbReference>
<dbReference type="PANTHER" id="PTHR45690:SF19">
    <property type="entry name" value="NACHT, LRR AND PYD DOMAINS-CONTAINING PROTEIN 3"/>
    <property type="match status" value="1"/>
</dbReference>
<dbReference type="Pfam" id="PF17779">
    <property type="entry name" value="WHD_NOD2"/>
    <property type="match status" value="1"/>
</dbReference>
<evidence type="ECO:0000256" key="6">
    <source>
        <dbReference type="ARBA" id="ARBA00022843"/>
    </source>
</evidence>
<dbReference type="PROSITE" id="PS50837">
    <property type="entry name" value="NACHT"/>
    <property type="match status" value="1"/>
</dbReference>
<accession>A0A8C4SUK8</accession>
<reference evidence="9" key="2">
    <citation type="submission" date="2025-09" db="UniProtKB">
        <authorList>
            <consortium name="Ensembl"/>
        </authorList>
    </citation>
    <scope>IDENTIFICATION</scope>
</reference>
<reference evidence="9" key="1">
    <citation type="submission" date="2025-08" db="UniProtKB">
        <authorList>
            <consortium name="Ensembl"/>
        </authorList>
    </citation>
    <scope>IDENTIFICATION</scope>
</reference>
<dbReference type="Ensembl" id="ENSECRT00000022198.1">
    <property type="protein sequence ID" value="ENSECRP00000021731.1"/>
    <property type="gene ID" value="ENSECRG00000014609.1"/>
</dbReference>
<keyword evidence="10" id="KW-1185">Reference proteome</keyword>
<dbReference type="GO" id="GO:0006954">
    <property type="term" value="P:inflammatory response"/>
    <property type="evidence" value="ECO:0007669"/>
    <property type="project" value="UniProtKB-KW"/>
</dbReference>
<dbReference type="SUPFAM" id="SSF52540">
    <property type="entry name" value="P-loop containing nucleoside triphosphate hydrolases"/>
    <property type="match status" value="1"/>
</dbReference>